<feature type="transmembrane region" description="Helical" evidence="6">
    <location>
        <begin position="20"/>
        <end position="41"/>
    </location>
</feature>
<proteinExistence type="predicted"/>
<evidence type="ECO:0000256" key="3">
    <source>
        <dbReference type="ARBA" id="ARBA00022989"/>
    </source>
</evidence>
<evidence type="ECO:0000313" key="7">
    <source>
        <dbReference type="EMBL" id="SCV01911.1"/>
    </source>
</evidence>
<accession>A0A1G4KC58</accession>
<evidence type="ECO:0000313" key="8">
    <source>
        <dbReference type="Proteomes" id="UP000191144"/>
    </source>
</evidence>
<comment type="subcellular location">
    <subcellularLocation>
        <location evidence="1">Membrane</location>
        <topology evidence="1">Multi-pass membrane protein</topology>
    </subcellularLocation>
</comment>
<sequence>MVATETPQGLTSFPVTKMCALLSVGIPIFASVAGVKHWFLLYIDPFISEYKQYYRFLTFQVAAVNETDVILLTLIWYYFRHLERLFGSRKYISLITLSWAYTSVAIIVAAWVFNLIPFFKWNRFTSGAIPIVMSLFHFYKEHTPQMYQFDVKLIKPLGARSKQLKWTFNDQFVINALVAILLLNQGLVSIATGFLSWMCGVFIERGLFPGFDMFRVPFFKQSSQSASTGIMASESHSSTPDLDGAAVTPGPNNGDDEHGDEPGDEPARPLGVQFLNTFRM</sequence>
<feature type="transmembrane region" description="Helical" evidence="6">
    <location>
        <begin position="91"/>
        <end position="114"/>
    </location>
</feature>
<evidence type="ECO:0000256" key="6">
    <source>
        <dbReference type="SAM" id="Phobius"/>
    </source>
</evidence>
<dbReference type="SUPFAM" id="SSF144091">
    <property type="entry name" value="Rhomboid-like"/>
    <property type="match status" value="1"/>
</dbReference>
<dbReference type="EMBL" id="LT598484">
    <property type="protein sequence ID" value="SCV01911.1"/>
    <property type="molecule type" value="Genomic_DNA"/>
</dbReference>
<keyword evidence="4 6" id="KW-0472">Membrane</keyword>
<name>A0A1G4KC58_9SACH</name>
<feature type="transmembrane region" description="Helical" evidence="6">
    <location>
        <begin position="53"/>
        <end position="79"/>
    </location>
</feature>
<keyword evidence="8" id="KW-1185">Reference proteome</keyword>
<dbReference type="GO" id="GO:0016020">
    <property type="term" value="C:membrane"/>
    <property type="evidence" value="ECO:0007669"/>
    <property type="project" value="UniProtKB-SubCell"/>
</dbReference>
<feature type="compositionally biased region" description="Polar residues" evidence="5">
    <location>
        <begin position="229"/>
        <end position="240"/>
    </location>
</feature>
<feature type="region of interest" description="Disordered" evidence="5">
    <location>
        <begin position="229"/>
        <end position="271"/>
    </location>
</feature>
<dbReference type="OrthoDB" id="272778at2759"/>
<evidence type="ECO:0000256" key="1">
    <source>
        <dbReference type="ARBA" id="ARBA00004141"/>
    </source>
</evidence>
<dbReference type="AlphaFoldDB" id="A0A1G4KC58"/>
<feature type="transmembrane region" description="Helical" evidence="6">
    <location>
        <begin position="172"/>
        <end position="203"/>
    </location>
</feature>
<gene>
    <name evidence="7" type="ORF">LAME_0G19306G</name>
</gene>
<evidence type="ECO:0000256" key="2">
    <source>
        <dbReference type="ARBA" id="ARBA00022692"/>
    </source>
</evidence>
<dbReference type="InterPro" id="IPR035952">
    <property type="entry name" value="Rhomboid-like_sf"/>
</dbReference>
<protein>
    <submittedName>
        <fullName evidence="7">LAME_0G19306g1_1</fullName>
    </submittedName>
</protein>
<evidence type="ECO:0000256" key="5">
    <source>
        <dbReference type="SAM" id="MobiDB-lite"/>
    </source>
</evidence>
<evidence type="ECO:0000256" key="4">
    <source>
        <dbReference type="ARBA" id="ARBA00023136"/>
    </source>
</evidence>
<reference evidence="8" key="1">
    <citation type="submission" date="2016-03" db="EMBL/GenBank/DDBJ databases">
        <authorList>
            <person name="Devillers Hugo."/>
        </authorList>
    </citation>
    <scope>NUCLEOTIDE SEQUENCE [LARGE SCALE GENOMIC DNA]</scope>
</reference>
<keyword evidence="2 6" id="KW-0812">Transmembrane</keyword>
<keyword evidence="3 6" id="KW-1133">Transmembrane helix</keyword>
<dbReference type="Proteomes" id="UP000191144">
    <property type="component" value="Chromosome G"/>
</dbReference>
<organism evidence="7 8">
    <name type="scientific">Lachancea meyersii CBS 8951</name>
    <dbReference type="NCBI Taxonomy" id="1266667"/>
    <lineage>
        <taxon>Eukaryota</taxon>
        <taxon>Fungi</taxon>
        <taxon>Dikarya</taxon>
        <taxon>Ascomycota</taxon>
        <taxon>Saccharomycotina</taxon>
        <taxon>Saccharomycetes</taxon>
        <taxon>Saccharomycetales</taxon>
        <taxon>Saccharomycetaceae</taxon>
        <taxon>Lachancea</taxon>
    </lineage>
</organism>